<evidence type="ECO:0000259" key="14">
    <source>
        <dbReference type="PROSITE" id="PS50042"/>
    </source>
</evidence>
<dbReference type="InterPro" id="IPR003938">
    <property type="entry name" value="K_chnl_volt-dep_EAG/ELK/ERG"/>
</dbReference>
<dbReference type="PROSITE" id="PS50042">
    <property type="entry name" value="CNMP_BINDING_3"/>
    <property type="match status" value="2"/>
</dbReference>
<evidence type="ECO:0000256" key="5">
    <source>
        <dbReference type="ARBA" id="ARBA00022826"/>
    </source>
</evidence>
<evidence type="ECO:0000313" key="15">
    <source>
        <dbReference type="EMBL" id="KAK1734804.1"/>
    </source>
</evidence>
<feature type="region of interest" description="Disordered" evidence="12">
    <location>
        <begin position="34"/>
        <end position="53"/>
    </location>
</feature>
<evidence type="ECO:0000256" key="7">
    <source>
        <dbReference type="ARBA" id="ARBA00022958"/>
    </source>
</evidence>
<dbReference type="InterPro" id="IPR018488">
    <property type="entry name" value="cNMP-bd_CS"/>
</dbReference>
<evidence type="ECO:0000256" key="12">
    <source>
        <dbReference type="SAM" id="MobiDB-lite"/>
    </source>
</evidence>
<dbReference type="Gene3D" id="1.10.287.70">
    <property type="match status" value="2"/>
</dbReference>
<comment type="subcellular location">
    <subcellularLocation>
        <location evidence="1">Membrane</location>
        <topology evidence="1">Multi-pass membrane protein</topology>
    </subcellularLocation>
</comment>
<dbReference type="InterPro" id="IPR050818">
    <property type="entry name" value="KCNH_animal-type"/>
</dbReference>
<evidence type="ECO:0000256" key="4">
    <source>
        <dbReference type="ARBA" id="ARBA00022692"/>
    </source>
</evidence>
<keyword evidence="11 15" id="KW-0407">Ion channel</keyword>
<keyword evidence="4 13" id="KW-0812">Transmembrane</keyword>
<feature type="transmembrane region" description="Helical" evidence="13">
    <location>
        <begin position="941"/>
        <end position="964"/>
    </location>
</feature>
<feature type="transmembrane region" description="Helical" evidence="13">
    <location>
        <begin position="288"/>
        <end position="309"/>
    </location>
</feature>
<keyword evidence="16" id="KW-1185">Reference proteome</keyword>
<keyword evidence="7" id="KW-0630">Potassium</keyword>
<dbReference type="Gene3D" id="1.10.287.630">
    <property type="entry name" value="Helix hairpin bin"/>
    <property type="match status" value="2"/>
</dbReference>
<evidence type="ECO:0000256" key="3">
    <source>
        <dbReference type="ARBA" id="ARBA00022538"/>
    </source>
</evidence>
<dbReference type="InterPro" id="IPR014710">
    <property type="entry name" value="RmlC-like_jellyroll"/>
</dbReference>
<dbReference type="CDD" id="cd00038">
    <property type="entry name" value="CAP_ED"/>
    <property type="match status" value="2"/>
</dbReference>
<gene>
    <name evidence="15" type="ORF">QTG54_014677</name>
</gene>
<feature type="transmembrane region" description="Helical" evidence="13">
    <location>
        <begin position="134"/>
        <end position="151"/>
    </location>
</feature>
<feature type="compositionally biased region" description="Polar residues" evidence="12">
    <location>
        <begin position="623"/>
        <end position="640"/>
    </location>
</feature>
<dbReference type="Proteomes" id="UP001224775">
    <property type="component" value="Unassembled WGS sequence"/>
</dbReference>
<dbReference type="InterPro" id="IPR000595">
    <property type="entry name" value="cNMP-bd_dom"/>
</dbReference>
<sequence length="1233" mass="140107">MFIPLIKSSRTTPAYPNRFVPLYDIAMQFTEDLEAQRPRRSSNASSECNIARPRRSSYARETIARIIIKDKKIHGERRNSSFLGNSILSPVDFMMGPGTIDVPSNDEFEVWQQEEDQQKKRPWFIILHNQKARLSWDVIMAMILSLMAFYIPYRVCFFWEQDENEEEKSIFIFESIIDLFFLVDICLNFVTTYRSKMDTLITSPRQIALHYIKGYFCIDLLATIPFGYILTSSSLGVANKLGKLGRLPKLIKFVRAARLLKLLRVYRLHEFIVKLEVEYNIHAGYSRMIKIVTLILLVTHMVGCFWFLIGITGGGDDNTDSLNQGWVYRYHLDSSPRYVQYISAMYWAFSTLTTVGYGDISARTPQEQTFSMLMMLVGVTWYAFIVSSMSTIMSSFDAKNKAVRDKMLCVNEFIRTTKLPRELAVQIRGFFEFKAKSKHSYVSNNYDVDELLDELGSGLRADILMHLEKNVIEQIPFLQDKVPQFVADCVSMFAPMVFNEGDFIVKEGTQADEMYFLVKGTAGVFYGSKLAAVINEGSYFGEIGCIMGGIRRASVKALTPTELQALSRRNLNILLVEYPEVADELKQVARDRASIASKGKSRTSENEADSGSVSVHDCDENAAKTNSADESSTSSGNQLETEIDRMVASISTKLRKDILSPVDFMMGPGTIDVPSNDEFEVWQQEEDQQKKRPWFIILHNQKARLSWDVIMAMILSLMAFYIPYRVCFFWEQDENEEEKSIFIFESIIDLFFLVDICLNFVTTYRSKMDTLITSPRQIALHYIKGYFCIDLLATIPFGYILTSSSLGVANKLGKLGRLPKLIKFVRAARLLKLLRVYRLHEFIVKLEVEYNIHAGYSRMIKIVTLILLVTHMVGCFWFLIGITGGGDDNTDSLNQGWVYRYHLDSSPRYVQYISAMYWAFSTLTTVGYGDISARTPQEQTFSMLMMLVGVTWYAFIVSSMSTIMSSFDAKNKAVRDKMLCVNEFIRTTKLPRELAVQIRGFFEFKAKSKHSYVSNNYDVDELLDELGSGLRADILMHLEKNVIEQIPFLQDKVPQFVADCVSMFAPMVFNEGDFIVKEGTQADEMYFLVKGTAGVFYGSKLAAVINEGSYFGEIGCIMGGIRRASVKALTPTELQALSRRNLNILLVEYPEVADELKQVARDRASIASKGKSRTSENEADSGSVSVHDCDEIAAKTNSADESSTSSGNQLETEIDRMVASISTKLRRELKKTL</sequence>
<feature type="region of interest" description="Disordered" evidence="12">
    <location>
        <begin position="593"/>
        <end position="640"/>
    </location>
</feature>
<dbReference type="SUPFAM" id="SSF51206">
    <property type="entry name" value="cAMP-binding domain-like"/>
    <property type="match status" value="2"/>
</dbReference>
<feature type="transmembrane region" description="Helical" evidence="13">
    <location>
        <begin position="859"/>
        <end position="880"/>
    </location>
</feature>
<feature type="compositionally biased region" description="Polar residues" evidence="12">
    <location>
        <begin position="1195"/>
        <end position="1211"/>
    </location>
</feature>
<feature type="transmembrane region" description="Helical" evidence="13">
    <location>
        <begin position="705"/>
        <end position="722"/>
    </location>
</feature>
<dbReference type="GO" id="GO:0005249">
    <property type="term" value="F:voltage-gated potassium channel activity"/>
    <property type="evidence" value="ECO:0007669"/>
    <property type="project" value="InterPro"/>
</dbReference>
<keyword evidence="9" id="KW-0406">Ion transport</keyword>
<dbReference type="Gene3D" id="2.60.120.10">
    <property type="entry name" value="Jelly Rolls"/>
    <property type="match status" value="2"/>
</dbReference>
<feature type="transmembrane region" description="Helical" evidence="13">
    <location>
        <begin position="742"/>
        <end position="761"/>
    </location>
</feature>
<accession>A0AAD9D6L1</accession>
<dbReference type="PANTHER" id="PTHR10217">
    <property type="entry name" value="VOLTAGE AND LIGAND GATED POTASSIUM CHANNEL"/>
    <property type="match status" value="1"/>
</dbReference>
<dbReference type="InterPro" id="IPR005821">
    <property type="entry name" value="Ion_trans_dom"/>
</dbReference>
<feature type="domain" description="Cyclic nucleotide-binding" evidence="14">
    <location>
        <begin position="477"/>
        <end position="575"/>
    </location>
</feature>
<dbReference type="FunFam" id="1.10.287.70:FF:000123">
    <property type="entry name" value="Potassium channel KAT3"/>
    <property type="match status" value="2"/>
</dbReference>
<keyword evidence="3" id="KW-0633">Potassium transport</keyword>
<keyword evidence="8 13" id="KW-1133">Transmembrane helix</keyword>
<dbReference type="InterPro" id="IPR018490">
    <property type="entry name" value="cNMP-bd_dom_sf"/>
</dbReference>
<feature type="domain" description="Cyclic nucleotide-binding" evidence="14">
    <location>
        <begin position="1048"/>
        <end position="1146"/>
    </location>
</feature>
<protein>
    <submittedName>
        <fullName evidence="15">Voltage-gated potassium channel</fullName>
    </submittedName>
</protein>
<evidence type="ECO:0000256" key="6">
    <source>
        <dbReference type="ARBA" id="ARBA00022882"/>
    </source>
</evidence>
<keyword evidence="5" id="KW-0631">Potassium channel</keyword>
<dbReference type="SUPFAM" id="SSF81324">
    <property type="entry name" value="Voltage-gated potassium channels"/>
    <property type="match status" value="2"/>
</dbReference>
<evidence type="ECO:0000313" key="16">
    <source>
        <dbReference type="Proteomes" id="UP001224775"/>
    </source>
</evidence>
<dbReference type="Pfam" id="PF00027">
    <property type="entry name" value="cNMP_binding"/>
    <property type="match status" value="2"/>
</dbReference>
<dbReference type="PANTHER" id="PTHR10217:SF435">
    <property type="entry name" value="POTASSIUM VOLTAGE-GATED CHANNEL PROTEIN EAG"/>
    <property type="match status" value="1"/>
</dbReference>
<dbReference type="EMBL" id="JATAAI010000037">
    <property type="protein sequence ID" value="KAK1734804.1"/>
    <property type="molecule type" value="Genomic_DNA"/>
</dbReference>
<keyword evidence="6" id="KW-0851">Voltage-gated channel</keyword>
<keyword evidence="2" id="KW-0813">Transport</keyword>
<feature type="transmembrane region" description="Helical" evidence="13">
    <location>
        <begin position="782"/>
        <end position="801"/>
    </location>
</feature>
<dbReference type="PROSITE" id="PS00888">
    <property type="entry name" value="CNMP_BINDING_1"/>
    <property type="match status" value="2"/>
</dbReference>
<dbReference type="GO" id="GO:0042391">
    <property type="term" value="P:regulation of membrane potential"/>
    <property type="evidence" value="ECO:0007669"/>
    <property type="project" value="TreeGrafter"/>
</dbReference>
<feature type="transmembrane region" description="Helical" evidence="13">
    <location>
        <begin position="171"/>
        <end position="190"/>
    </location>
</feature>
<dbReference type="GO" id="GO:0005886">
    <property type="term" value="C:plasma membrane"/>
    <property type="evidence" value="ECO:0007669"/>
    <property type="project" value="TreeGrafter"/>
</dbReference>
<keyword evidence="10 13" id="KW-0472">Membrane</keyword>
<feature type="region of interest" description="Disordered" evidence="12">
    <location>
        <begin position="1164"/>
        <end position="1187"/>
    </location>
</feature>
<evidence type="ECO:0000256" key="11">
    <source>
        <dbReference type="ARBA" id="ARBA00023303"/>
    </source>
</evidence>
<feature type="transmembrane region" description="Helical" evidence="13">
    <location>
        <begin position="211"/>
        <end position="230"/>
    </location>
</feature>
<dbReference type="PRINTS" id="PR01463">
    <property type="entry name" value="EAGCHANLFMLY"/>
</dbReference>
<reference evidence="15" key="1">
    <citation type="submission" date="2023-06" db="EMBL/GenBank/DDBJ databases">
        <title>Survivors Of The Sea: Transcriptome response of Skeletonema marinoi to long-term dormancy.</title>
        <authorList>
            <person name="Pinder M.I.M."/>
            <person name="Kourtchenko O."/>
            <person name="Robertson E.K."/>
            <person name="Larsson T."/>
            <person name="Maumus F."/>
            <person name="Osuna-Cruz C.M."/>
            <person name="Vancaester E."/>
            <person name="Stenow R."/>
            <person name="Vandepoele K."/>
            <person name="Ploug H."/>
            <person name="Bruchert V."/>
            <person name="Godhe A."/>
            <person name="Topel M."/>
        </authorList>
    </citation>
    <scope>NUCLEOTIDE SEQUENCE</scope>
    <source>
        <strain evidence="15">R05AC</strain>
    </source>
</reference>
<feature type="transmembrane region" description="Helical" evidence="13">
    <location>
        <begin position="909"/>
        <end position="929"/>
    </location>
</feature>
<dbReference type="Pfam" id="PF00520">
    <property type="entry name" value="Ion_trans"/>
    <property type="match status" value="2"/>
</dbReference>
<name>A0AAD9D6L1_9STRA</name>
<comment type="caution">
    <text evidence="15">The sequence shown here is derived from an EMBL/GenBank/DDBJ whole genome shotgun (WGS) entry which is preliminary data.</text>
</comment>
<evidence type="ECO:0000256" key="2">
    <source>
        <dbReference type="ARBA" id="ARBA00022448"/>
    </source>
</evidence>
<evidence type="ECO:0000256" key="10">
    <source>
        <dbReference type="ARBA" id="ARBA00023136"/>
    </source>
</evidence>
<evidence type="ECO:0000256" key="9">
    <source>
        <dbReference type="ARBA" id="ARBA00023065"/>
    </source>
</evidence>
<evidence type="ECO:0000256" key="13">
    <source>
        <dbReference type="SAM" id="Phobius"/>
    </source>
</evidence>
<dbReference type="GO" id="GO:0034702">
    <property type="term" value="C:monoatomic ion channel complex"/>
    <property type="evidence" value="ECO:0007669"/>
    <property type="project" value="UniProtKB-KW"/>
</dbReference>
<feature type="transmembrane region" description="Helical" evidence="13">
    <location>
        <begin position="370"/>
        <end position="396"/>
    </location>
</feature>
<evidence type="ECO:0000256" key="1">
    <source>
        <dbReference type="ARBA" id="ARBA00004141"/>
    </source>
</evidence>
<feature type="transmembrane region" description="Helical" evidence="13">
    <location>
        <begin position="338"/>
        <end position="358"/>
    </location>
</feature>
<dbReference type="AlphaFoldDB" id="A0AAD9D6L1"/>
<evidence type="ECO:0000256" key="8">
    <source>
        <dbReference type="ARBA" id="ARBA00022989"/>
    </source>
</evidence>
<proteinExistence type="predicted"/>
<dbReference type="SMART" id="SM00100">
    <property type="entry name" value="cNMP"/>
    <property type="match status" value="2"/>
</dbReference>
<feature type="region of interest" description="Disordered" evidence="12">
    <location>
        <begin position="1194"/>
        <end position="1213"/>
    </location>
</feature>
<organism evidence="15 16">
    <name type="scientific">Skeletonema marinoi</name>
    <dbReference type="NCBI Taxonomy" id="267567"/>
    <lineage>
        <taxon>Eukaryota</taxon>
        <taxon>Sar</taxon>
        <taxon>Stramenopiles</taxon>
        <taxon>Ochrophyta</taxon>
        <taxon>Bacillariophyta</taxon>
        <taxon>Coscinodiscophyceae</taxon>
        <taxon>Thalassiosirophycidae</taxon>
        <taxon>Thalassiosirales</taxon>
        <taxon>Skeletonemataceae</taxon>
        <taxon>Skeletonema</taxon>
        <taxon>Skeletonema marinoi-dohrnii complex</taxon>
    </lineage>
</organism>